<organism evidence="1 2">
    <name type="scientific">Stylophora pistillata</name>
    <name type="common">Smooth cauliflower coral</name>
    <dbReference type="NCBI Taxonomy" id="50429"/>
    <lineage>
        <taxon>Eukaryota</taxon>
        <taxon>Metazoa</taxon>
        <taxon>Cnidaria</taxon>
        <taxon>Anthozoa</taxon>
        <taxon>Hexacorallia</taxon>
        <taxon>Scleractinia</taxon>
        <taxon>Astrocoeniina</taxon>
        <taxon>Pocilloporidae</taxon>
        <taxon>Stylophora</taxon>
    </lineage>
</organism>
<dbReference type="SUPFAM" id="SSF56219">
    <property type="entry name" value="DNase I-like"/>
    <property type="match status" value="1"/>
</dbReference>
<dbReference type="Proteomes" id="UP000225706">
    <property type="component" value="Unassembled WGS sequence"/>
</dbReference>
<gene>
    <name evidence="1" type="primary">CFDP2</name>
    <name evidence="1" type="ORF">AWC38_SpisGene11981</name>
</gene>
<dbReference type="PANTHER" id="PTHR23227:SF84">
    <property type="entry name" value="ENDONUCLEASE_EXONUCLEASE_PHOSPHATASE DOMAIN-CONTAINING PROTEIN"/>
    <property type="match status" value="1"/>
</dbReference>
<dbReference type="InterPro" id="IPR027124">
    <property type="entry name" value="Swc5/CFDP1/2"/>
</dbReference>
<dbReference type="OrthoDB" id="5977725at2759"/>
<sequence>MELLWTLLDLRADKGVIPVTISTVASATSYVRFLQSSETNFEPYQFSVDDSCFAYPSMSRISLGRDEDEPRVHGVGFAFSNKLVQMVEPGSTKSERIMHIKLITDLGPTNLLSVYAPTLTSSTDAKDTFYSQVDDAIKHIPNNEGLILLGDLNARVGSDQGSWPDCLGHFGVGKCNENCQRLLEPCTYPHLCITNTFFGMKLHHRLSCIYPRSKNWHQLDLIISRWEHLNDIRTTRAYHSADCDSDHSLVCTKIQLRPKKFHRVKQSPTLRINASATDIPENVSIFNDILSSKLGDCLELNTEDHRSHIKDTTIAAALKAFGKNVRKGQDWFNANIATLQPLIEAKRNALQNCQRSPSPSSWEALREARRRANEKCKICANNFWMNLCAEIQSAADTGDSRGIFEGIKKAIGTHTVQVLTTQNINW</sequence>
<reference evidence="2" key="1">
    <citation type="journal article" date="2017" name="bioRxiv">
        <title>Comparative analysis of the genomes of Stylophora pistillata and Acropora digitifera provides evidence for extensive differences between species of corals.</title>
        <authorList>
            <person name="Voolstra C.R."/>
            <person name="Li Y."/>
            <person name="Liew Y.J."/>
            <person name="Baumgarten S."/>
            <person name="Zoccola D."/>
            <person name="Flot J.-F."/>
            <person name="Tambutte S."/>
            <person name="Allemand D."/>
            <person name="Aranda M."/>
        </authorList>
    </citation>
    <scope>NUCLEOTIDE SEQUENCE [LARGE SCALE GENOMIC DNA]</scope>
</reference>
<evidence type="ECO:0000313" key="2">
    <source>
        <dbReference type="Proteomes" id="UP000225706"/>
    </source>
</evidence>
<keyword evidence="2" id="KW-1185">Reference proteome</keyword>
<dbReference type="PANTHER" id="PTHR23227">
    <property type="entry name" value="BUCENTAUR RELATED"/>
    <property type="match status" value="1"/>
</dbReference>
<name>A0A2B4RYH2_STYPI</name>
<evidence type="ECO:0000313" key="1">
    <source>
        <dbReference type="EMBL" id="PFX23494.1"/>
    </source>
</evidence>
<dbReference type="EMBL" id="LSMT01000206">
    <property type="protein sequence ID" value="PFX23494.1"/>
    <property type="molecule type" value="Genomic_DNA"/>
</dbReference>
<proteinExistence type="predicted"/>
<dbReference type="Gene3D" id="3.60.10.10">
    <property type="entry name" value="Endonuclease/exonuclease/phosphatase"/>
    <property type="match status" value="1"/>
</dbReference>
<dbReference type="AlphaFoldDB" id="A0A2B4RYH2"/>
<protein>
    <submittedName>
        <fullName evidence="1">Craniofacial development protein 2</fullName>
    </submittedName>
</protein>
<comment type="caution">
    <text evidence="1">The sequence shown here is derived from an EMBL/GenBank/DDBJ whole genome shotgun (WGS) entry which is preliminary data.</text>
</comment>
<dbReference type="InterPro" id="IPR036691">
    <property type="entry name" value="Endo/exonu/phosph_ase_sf"/>
</dbReference>
<dbReference type="STRING" id="50429.A0A2B4RYH2"/>
<accession>A0A2B4RYH2</accession>